<organism evidence="1 2">
    <name type="scientific">Natranaerobius thermophilus (strain ATCC BAA-1301 / DSM 18059 / JW/NM-WN-LF)</name>
    <dbReference type="NCBI Taxonomy" id="457570"/>
    <lineage>
        <taxon>Bacteria</taxon>
        <taxon>Bacillati</taxon>
        <taxon>Bacillota</taxon>
        <taxon>Clostridia</taxon>
        <taxon>Natranaerobiales</taxon>
        <taxon>Natranaerobiaceae</taxon>
        <taxon>Natranaerobius</taxon>
    </lineage>
</organism>
<dbReference type="SUPFAM" id="SSF144020">
    <property type="entry name" value="FdhE-like"/>
    <property type="match status" value="1"/>
</dbReference>
<proteinExistence type="predicted"/>
<dbReference type="InterPro" id="IPR006452">
    <property type="entry name" value="Formate_DH_accessory"/>
</dbReference>
<dbReference type="Proteomes" id="UP000001683">
    <property type="component" value="Chromosome"/>
</dbReference>
<dbReference type="AlphaFoldDB" id="B2A1U8"/>
<dbReference type="HOGENOM" id="CLU_986341_0_0_9"/>
<dbReference type="STRING" id="457570.Nther_2589"/>
<dbReference type="EMBL" id="CP001034">
    <property type="protein sequence ID" value="ACB86145.1"/>
    <property type="molecule type" value="Genomic_DNA"/>
</dbReference>
<dbReference type="InterPro" id="IPR024064">
    <property type="entry name" value="FdhE-like_sf"/>
</dbReference>
<dbReference type="OrthoDB" id="9811074at2"/>
<sequence>MSQDQLEYELENCQKYYFDFENLKWLIKLLYKFRQDLKIEHNCKETPAKLNNIQISLTDLISTVEQIVKQIKAEQKNRLLTKDINIWLTDLKTVLSSYQEHVKLNEIGELISKVNQQFPAKRDFTNLILIFSFSTLLELKNIRNIIAGFSTADWQNGHGYCPICLNKPHYGLLRSKDGKKMLECWLCSMQWEFPRLKCPYCKNENQNQLGLFTFVRDDLCRVQFCENCFSYHKVFDLRKSGSVFLLEMHNFASLTHDLYAEKEGFQPGSGLSWVNEGDLINT</sequence>
<reference evidence="1 2" key="1">
    <citation type="submission" date="2008-04" db="EMBL/GenBank/DDBJ databases">
        <title>Complete sequence of chromosome of Natranaerobius thermophilus JW/NM-WN-LF.</title>
        <authorList>
            <consortium name="US DOE Joint Genome Institute"/>
            <person name="Copeland A."/>
            <person name="Lucas S."/>
            <person name="Lapidus A."/>
            <person name="Glavina del Rio T."/>
            <person name="Dalin E."/>
            <person name="Tice H."/>
            <person name="Bruce D."/>
            <person name="Goodwin L."/>
            <person name="Pitluck S."/>
            <person name="Chertkov O."/>
            <person name="Brettin T."/>
            <person name="Detter J.C."/>
            <person name="Han C."/>
            <person name="Kuske C.R."/>
            <person name="Schmutz J."/>
            <person name="Larimer F."/>
            <person name="Land M."/>
            <person name="Hauser L."/>
            <person name="Kyrpides N."/>
            <person name="Lykidis A."/>
            <person name="Mesbah N.M."/>
            <person name="Wiegel J."/>
        </authorList>
    </citation>
    <scope>NUCLEOTIDE SEQUENCE [LARGE SCALE GENOMIC DNA]</scope>
    <source>
        <strain evidence="2">ATCC BAA-1301 / DSM 18059 / JW/NM-WN-LF</strain>
    </source>
</reference>
<dbReference type="GO" id="GO:0005829">
    <property type="term" value="C:cytosol"/>
    <property type="evidence" value="ECO:0007669"/>
    <property type="project" value="TreeGrafter"/>
</dbReference>
<keyword evidence="2" id="KW-1185">Reference proteome</keyword>
<protein>
    <recommendedName>
        <fullName evidence="3">Formate dehydrogenase accessory protein</fullName>
    </recommendedName>
</protein>
<dbReference type="InParanoid" id="B2A1U8"/>
<dbReference type="PANTHER" id="PTHR37689">
    <property type="entry name" value="PROTEIN FDHE"/>
    <property type="match status" value="1"/>
</dbReference>
<dbReference type="Gene3D" id="3.90.1670.10">
    <property type="entry name" value="FdhE-like domain"/>
    <property type="match status" value="1"/>
</dbReference>
<dbReference type="GO" id="GO:0051604">
    <property type="term" value="P:protein maturation"/>
    <property type="evidence" value="ECO:0007669"/>
    <property type="project" value="TreeGrafter"/>
</dbReference>
<dbReference type="CDD" id="cd16341">
    <property type="entry name" value="FdhE"/>
    <property type="match status" value="1"/>
</dbReference>
<dbReference type="PANTHER" id="PTHR37689:SF1">
    <property type="entry name" value="PROTEIN FDHE"/>
    <property type="match status" value="1"/>
</dbReference>
<dbReference type="GO" id="GO:0008199">
    <property type="term" value="F:ferric iron binding"/>
    <property type="evidence" value="ECO:0007669"/>
    <property type="project" value="TreeGrafter"/>
</dbReference>
<gene>
    <name evidence="1" type="ordered locus">Nther_2589</name>
</gene>
<accession>B2A1U8</accession>
<evidence type="ECO:0008006" key="3">
    <source>
        <dbReference type="Google" id="ProtNLM"/>
    </source>
</evidence>
<dbReference type="eggNOG" id="COG3058">
    <property type="taxonomic scope" value="Bacteria"/>
</dbReference>
<evidence type="ECO:0000313" key="1">
    <source>
        <dbReference type="EMBL" id="ACB86145.1"/>
    </source>
</evidence>
<name>B2A1U8_NATTJ</name>
<dbReference type="KEGG" id="nth:Nther_2589"/>
<evidence type="ECO:0000313" key="2">
    <source>
        <dbReference type="Proteomes" id="UP000001683"/>
    </source>
</evidence>
<dbReference type="RefSeq" id="WP_012448986.1">
    <property type="nucleotide sequence ID" value="NC_010718.1"/>
</dbReference>
<reference evidence="1 2" key="2">
    <citation type="journal article" date="2011" name="J. Bacteriol.">
        <title>Complete genome sequence of the anaerobic, halophilic alkalithermophile Natranaerobius thermophilus JW/NM-WN-LF.</title>
        <authorList>
            <person name="Zhao B."/>
            <person name="Mesbah N.M."/>
            <person name="Dalin E."/>
            <person name="Goodwin L."/>
            <person name="Nolan M."/>
            <person name="Pitluck S."/>
            <person name="Chertkov O."/>
            <person name="Brettin T.S."/>
            <person name="Han J."/>
            <person name="Larimer F.W."/>
            <person name="Land M.L."/>
            <person name="Hauser L."/>
            <person name="Kyrpides N."/>
            <person name="Wiegel J."/>
        </authorList>
    </citation>
    <scope>NUCLEOTIDE SEQUENCE [LARGE SCALE GENOMIC DNA]</scope>
    <source>
        <strain evidence="2">ATCC BAA-1301 / DSM 18059 / JW/NM-WN-LF</strain>
    </source>
</reference>